<comment type="caution">
    <text evidence="2">The sequence shown here is derived from an EMBL/GenBank/DDBJ whole genome shotgun (WGS) entry which is preliminary data.</text>
</comment>
<feature type="transmembrane region" description="Helical" evidence="1">
    <location>
        <begin position="152"/>
        <end position="173"/>
    </location>
</feature>
<keyword evidence="1" id="KW-1133">Transmembrane helix</keyword>
<reference evidence="3" key="1">
    <citation type="journal article" date="2019" name="Int. J. Syst. Evol. Microbiol.">
        <title>The Global Catalogue of Microorganisms (GCM) 10K type strain sequencing project: providing services to taxonomists for standard genome sequencing and annotation.</title>
        <authorList>
            <consortium name="The Broad Institute Genomics Platform"/>
            <consortium name="The Broad Institute Genome Sequencing Center for Infectious Disease"/>
            <person name="Wu L."/>
            <person name="Ma J."/>
        </authorList>
    </citation>
    <scope>NUCLEOTIDE SEQUENCE [LARGE SCALE GENOMIC DNA]</scope>
    <source>
        <strain evidence="3">KCTC 22232</strain>
    </source>
</reference>
<sequence length="267" mass="29564">MRYFIFVVVLLLGAIAGCDQSSLLKAMTPSGDEQTAKSYIDLLREHKFEQIEQAIDPEIKVPNLHDALVEMAGLIPAQDPTSVKVVGANTFKGPDIYKSNITFEYQFSDKWLLANVAIQKKGGVSTIIGFNVNRLSDSLENLNKFKLAGKSLLQYAVLAGTILIPLFSLYALVLCARARIPKRKWLWIVFILFGIGKFAVNWTTGQWGFMPLSFQLFGAGAFAPLYGAWTLSISLPLGAIWFLMRRKSFSQAASAQSVPPELPPTDR</sequence>
<dbReference type="PROSITE" id="PS51257">
    <property type="entry name" value="PROKAR_LIPOPROTEIN"/>
    <property type="match status" value="1"/>
</dbReference>
<accession>A0ABQ2ZM52</accession>
<dbReference type="Proteomes" id="UP000621898">
    <property type="component" value="Unassembled WGS sequence"/>
</dbReference>
<evidence type="ECO:0008006" key="4">
    <source>
        <dbReference type="Google" id="ProtNLM"/>
    </source>
</evidence>
<proteinExistence type="predicted"/>
<name>A0ABQ2ZM52_9GAMM</name>
<feature type="transmembrane region" description="Helical" evidence="1">
    <location>
        <begin position="185"/>
        <end position="203"/>
    </location>
</feature>
<gene>
    <name evidence="2" type="ORF">GCM10008098_08910</name>
</gene>
<protein>
    <recommendedName>
        <fullName evidence="4">DUF4878 domain-containing protein</fullName>
    </recommendedName>
</protein>
<keyword evidence="1" id="KW-0472">Membrane</keyword>
<organism evidence="2 3">
    <name type="scientific">Rhodanobacter panaciterrae</name>
    <dbReference type="NCBI Taxonomy" id="490572"/>
    <lineage>
        <taxon>Bacteria</taxon>
        <taxon>Pseudomonadati</taxon>
        <taxon>Pseudomonadota</taxon>
        <taxon>Gammaproteobacteria</taxon>
        <taxon>Lysobacterales</taxon>
        <taxon>Rhodanobacteraceae</taxon>
        <taxon>Rhodanobacter</taxon>
    </lineage>
</organism>
<evidence type="ECO:0000313" key="3">
    <source>
        <dbReference type="Proteomes" id="UP000621898"/>
    </source>
</evidence>
<keyword evidence="1" id="KW-0812">Transmembrane</keyword>
<feature type="transmembrane region" description="Helical" evidence="1">
    <location>
        <begin position="223"/>
        <end position="244"/>
    </location>
</feature>
<keyword evidence="3" id="KW-1185">Reference proteome</keyword>
<evidence type="ECO:0000313" key="2">
    <source>
        <dbReference type="EMBL" id="GGY18972.1"/>
    </source>
</evidence>
<dbReference type="EMBL" id="BMXT01000001">
    <property type="protein sequence ID" value="GGY18972.1"/>
    <property type="molecule type" value="Genomic_DNA"/>
</dbReference>
<evidence type="ECO:0000256" key="1">
    <source>
        <dbReference type="SAM" id="Phobius"/>
    </source>
</evidence>
<dbReference type="RefSeq" id="WP_189439933.1">
    <property type="nucleotide sequence ID" value="NZ_BMXT01000001.1"/>
</dbReference>